<dbReference type="InterPro" id="IPR001314">
    <property type="entry name" value="Peptidase_S1A"/>
</dbReference>
<dbReference type="GO" id="GO:0005615">
    <property type="term" value="C:extracellular space"/>
    <property type="evidence" value="ECO:0007669"/>
    <property type="project" value="TreeGrafter"/>
</dbReference>
<dbReference type="PANTHER" id="PTHR24264">
    <property type="entry name" value="TRYPSIN-RELATED"/>
    <property type="match status" value="1"/>
</dbReference>
<dbReference type="SUPFAM" id="SSF50494">
    <property type="entry name" value="Trypsin-like serine proteases"/>
    <property type="match status" value="1"/>
</dbReference>
<dbReference type="GeneTree" id="ENSGT01050000244971"/>
<sequence>IPGVCMFSLFSTTLASSHIPKTCIIIGGTLVNPYTIKYQASLLYSNSHFCGGTLIHPQWVVSAAHCWRAHTIKVVLSQHSLTQWNGLEQIFNVSLIVKNSQYSYWMLDNDIMLLKLDRPAIINDMVEPASLPDPNSPPLENLNLCTVSGWGVTWMYSQSLSPELRSVEVELFTSCWNYYPFRITNNMICAGSRSGGRDSCQGDSGGPLICNGKFEGIVSWGIGCAISYYPGVYTKVRNYIGWMNQVIENS</sequence>
<comment type="subcellular location">
    <subcellularLocation>
        <location evidence="1">Secreted</location>
        <location evidence="1">Extracellular space</location>
    </subcellularLocation>
</comment>
<accession>A0A3B4FMX2</accession>
<keyword evidence="4 8" id="KW-0720">Serine protease</keyword>
<evidence type="ECO:0000256" key="4">
    <source>
        <dbReference type="ARBA" id="ARBA00022825"/>
    </source>
</evidence>
<keyword evidence="5" id="KW-1015">Disulfide bond</keyword>
<keyword evidence="3 8" id="KW-0378">Hydrolase</keyword>
<dbReference type="InterPro" id="IPR050127">
    <property type="entry name" value="Serine_Proteases_S1"/>
</dbReference>
<dbReference type="Gene3D" id="2.40.10.10">
    <property type="entry name" value="Trypsin-like serine proteases"/>
    <property type="match status" value="2"/>
</dbReference>
<dbReference type="InterPro" id="IPR018114">
    <property type="entry name" value="TRYPSIN_HIS"/>
</dbReference>
<dbReference type="FunFam" id="2.40.10.10:FF:000221">
    <property type="entry name" value="Si:dkey-33m11.8"/>
    <property type="match status" value="1"/>
</dbReference>
<dbReference type="PROSITE" id="PS00134">
    <property type="entry name" value="TRYPSIN_HIS"/>
    <property type="match status" value="1"/>
</dbReference>
<dbReference type="Ensembl" id="ENSPNYT00000010858.1">
    <property type="protein sequence ID" value="ENSPNYP00000010601.1"/>
    <property type="gene ID" value="ENSPNYG00000007611.1"/>
</dbReference>
<evidence type="ECO:0000256" key="3">
    <source>
        <dbReference type="ARBA" id="ARBA00022801"/>
    </source>
</evidence>
<dbReference type="InterPro" id="IPR001254">
    <property type="entry name" value="Trypsin_dom"/>
</dbReference>
<comment type="catalytic activity">
    <reaction evidence="6">
        <text>Preferential cleavage: Arg-|-Xaa, Lys-|-Xaa.</text>
        <dbReference type="EC" id="3.4.21.4"/>
    </reaction>
</comment>
<proteinExistence type="predicted"/>
<organism evidence="10">
    <name type="scientific">Pundamilia nyererei</name>
    <dbReference type="NCBI Taxonomy" id="303518"/>
    <lineage>
        <taxon>Eukaryota</taxon>
        <taxon>Metazoa</taxon>
        <taxon>Chordata</taxon>
        <taxon>Craniata</taxon>
        <taxon>Vertebrata</taxon>
        <taxon>Euteleostomi</taxon>
        <taxon>Actinopterygii</taxon>
        <taxon>Neopterygii</taxon>
        <taxon>Teleostei</taxon>
        <taxon>Neoteleostei</taxon>
        <taxon>Acanthomorphata</taxon>
        <taxon>Ovalentaria</taxon>
        <taxon>Cichlomorphae</taxon>
        <taxon>Cichliformes</taxon>
        <taxon>Cichlidae</taxon>
        <taxon>African cichlids</taxon>
        <taxon>Pseudocrenilabrinae</taxon>
        <taxon>Haplochromini</taxon>
        <taxon>Pundamilia</taxon>
    </lineage>
</organism>
<dbReference type="EC" id="3.4.21.4" evidence="7"/>
<evidence type="ECO:0000256" key="6">
    <source>
        <dbReference type="ARBA" id="ARBA00036320"/>
    </source>
</evidence>
<evidence type="ECO:0000256" key="2">
    <source>
        <dbReference type="ARBA" id="ARBA00022670"/>
    </source>
</evidence>
<dbReference type="SMART" id="SM00020">
    <property type="entry name" value="Tryp_SPc"/>
    <property type="match status" value="1"/>
</dbReference>
<evidence type="ECO:0000256" key="7">
    <source>
        <dbReference type="ARBA" id="ARBA00038868"/>
    </source>
</evidence>
<name>A0A3B4FMX2_9CICH</name>
<feature type="domain" description="Peptidase S1" evidence="9">
    <location>
        <begin position="25"/>
        <end position="248"/>
    </location>
</feature>
<dbReference type="GO" id="GO:0004252">
    <property type="term" value="F:serine-type endopeptidase activity"/>
    <property type="evidence" value="ECO:0007669"/>
    <property type="project" value="UniProtKB-EC"/>
</dbReference>
<dbReference type="Pfam" id="PF00089">
    <property type="entry name" value="Trypsin"/>
    <property type="match status" value="1"/>
</dbReference>
<reference evidence="10" key="1">
    <citation type="submission" date="2023-09" db="UniProtKB">
        <authorList>
            <consortium name="Ensembl"/>
        </authorList>
    </citation>
    <scope>IDENTIFICATION</scope>
</reference>
<dbReference type="PRINTS" id="PR00722">
    <property type="entry name" value="CHYMOTRYPSIN"/>
</dbReference>
<dbReference type="InterPro" id="IPR043504">
    <property type="entry name" value="Peptidase_S1_PA_chymotrypsin"/>
</dbReference>
<evidence type="ECO:0000259" key="9">
    <source>
        <dbReference type="PROSITE" id="PS50240"/>
    </source>
</evidence>
<keyword evidence="2 8" id="KW-0645">Protease</keyword>
<dbReference type="GO" id="GO:0006508">
    <property type="term" value="P:proteolysis"/>
    <property type="evidence" value="ECO:0007669"/>
    <property type="project" value="UniProtKB-KW"/>
</dbReference>
<dbReference type="CDD" id="cd00190">
    <property type="entry name" value="Tryp_SPc"/>
    <property type="match status" value="1"/>
</dbReference>
<dbReference type="AlphaFoldDB" id="A0A3B4FMX2"/>
<evidence type="ECO:0000313" key="10">
    <source>
        <dbReference type="Ensembl" id="ENSPNYP00000010601.1"/>
    </source>
</evidence>
<dbReference type="PROSITE" id="PS50240">
    <property type="entry name" value="TRYPSIN_DOM"/>
    <property type="match status" value="1"/>
</dbReference>
<dbReference type="PANTHER" id="PTHR24264:SF58">
    <property type="entry name" value="SI:DKEY-33M11.8-RELATED"/>
    <property type="match status" value="1"/>
</dbReference>
<dbReference type="PROSITE" id="PS00135">
    <property type="entry name" value="TRYPSIN_SER"/>
    <property type="match status" value="1"/>
</dbReference>
<evidence type="ECO:0000256" key="5">
    <source>
        <dbReference type="ARBA" id="ARBA00023157"/>
    </source>
</evidence>
<evidence type="ECO:0000256" key="8">
    <source>
        <dbReference type="RuleBase" id="RU363034"/>
    </source>
</evidence>
<dbReference type="InterPro" id="IPR033116">
    <property type="entry name" value="TRYPSIN_SER"/>
</dbReference>
<evidence type="ECO:0000256" key="1">
    <source>
        <dbReference type="ARBA" id="ARBA00004239"/>
    </source>
</evidence>
<protein>
    <recommendedName>
        <fullName evidence="7">trypsin</fullName>
        <ecNumber evidence="7">3.4.21.4</ecNumber>
    </recommendedName>
</protein>
<dbReference type="InterPro" id="IPR009003">
    <property type="entry name" value="Peptidase_S1_PA"/>
</dbReference>